<keyword evidence="3" id="KW-0238">DNA-binding</keyword>
<reference evidence="6 7" key="1">
    <citation type="submission" date="2014-12" db="EMBL/GenBank/DDBJ databases">
        <title>Draft genome sequences of 29 type strains of Enterococci.</title>
        <authorList>
            <person name="Zhong Z."/>
            <person name="Sun Z."/>
            <person name="Liu W."/>
            <person name="Zhang W."/>
            <person name="Zhang H."/>
        </authorList>
    </citation>
    <scope>NUCLEOTIDE SEQUENCE [LARGE SCALE GENOMIC DNA]</scope>
    <source>
        <strain evidence="6 7">DSM 17690</strain>
    </source>
</reference>
<dbReference type="InterPro" id="IPR028082">
    <property type="entry name" value="Peripla_BP_I"/>
</dbReference>
<dbReference type="GO" id="GO:0003700">
    <property type="term" value="F:DNA-binding transcription factor activity"/>
    <property type="evidence" value="ECO:0007669"/>
    <property type="project" value="TreeGrafter"/>
</dbReference>
<dbReference type="OrthoDB" id="9796186at2"/>
<dbReference type="SUPFAM" id="SSF47413">
    <property type="entry name" value="lambda repressor-like DNA-binding domains"/>
    <property type="match status" value="1"/>
</dbReference>
<dbReference type="RefSeq" id="WP_071875510.1">
    <property type="nucleotide sequence ID" value="NZ_JBHSHF010000004.1"/>
</dbReference>
<evidence type="ECO:0000313" key="6">
    <source>
        <dbReference type="EMBL" id="OJG09323.1"/>
    </source>
</evidence>
<evidence type="ECO:0000256" key="1">
    <source>
        <dbReference type="ARBA" id="ARBA00022491"/>
    </source>
</evidence>
<dbReference type="STRING" id="328396.RU93_GL000809"/>
<keyword evidence="1" id="KW-0678">Repressor</keyword>
<dbReference type="InterPro" id="IPR010982">
    <property type="entry name" value="Lambda_DNA-bd_dom_sf"/>
</dbReference>
<organism evidence="6 7">
    <name type="scientific">Enterococcus aquimarinus</name>
    <dbReference type="NCBI Taxonomy" id="328396"/>
    <lineage>
        <taxon>Bacteria</taxon>
        <taxon>Bacillati</taxon>
        <taxon>Bacillota</taxon>
        <taxon>Bacilli</taxon>
        <taxon>Lactobacillales</taxon>
        <taxon>Enterococcaceae</taxon>
        <taxon>Enterococcus</taxon>
    </lineage>
</organism>
<sequence>MSATMKDVAKMAGVRIETVSRILNNGPAKPSTRKKVEAAIEALNYKPNDYTRGLKLDRTFYVALIIPSVWQPFFAEFAFHVENALEKNFYKMHLCNSNGTVDKEREYLQMVMQHRVDGIIGITYSDIDEYISRNFPFVSIDRYFTEDVIYVTADNSSGGRLAAQKLHELGCQHVAYIGGYQDTPSEITNRRKYFELECQELGKECLILEMLEPIEDLKKEVRHFLTAHPEIDGIFAISDTVAIDVCEVLDQMGRAVPDEVQVIGFDGQRIHKDAPYLVSTIVQPIQEMAEVAVDRLLHVMKGESVPQRTILPVHYGQGKTTKKLK</sequence>
<dbReference type="PANTHER" id="PTHR30146:SF95">
    <property type="entry name" value="RIBOSE OPERON REPRESSOR"/>
    <property type="match status" value="1"/>
</dbReference>
<dbReference type="Gene3D" id="3.40.50.2300">
    <property type="match status" value="2"/>
</dbReference>
<gene>
    <name evidence="6" type="ORF">RU93_GL000809</name>
</gene>
<evidence type="ECO:0000256" key="3">
    <source>
        <dbReference type="ARBA" id="ARBA00023125"/>
    </source>
</evidence>
<name>A0A1L8QP90_9ENTE</name>
<dbReference type="Gene3D" id="1.10.260.40">
    <property type="entry name" value="lambda repressor-like DNA-binding domains"/>
    <property type="match status" value="1"/>
</dbReference>
<protein>
    <recommendedName>
        <fullName evidence="5">HTH lacI-type domain-containing protein</fullName>
    </recommendedName>
</protein>
<dbReference type="Pfam" id="PF00356">
    <property type="entry name" value="LacI"/>
    <property type="match status" value="1"/>
</dbReference>
<dbReference type="SMART" id="SM00354">
    <property type="entry name" value="HTH_LACI"/>
    <property type="match status" value="1"/>
</dbReference>
<dbReference type="PRINTS" id="PR00036">
    <property type="entry name" value="HTHLACI"/>
</dbReference>
<dbReference type="CDD" id="cd06291">
    <property type="entry name" value="PBP1_Qymf-like"/>
    <property type="match status" value="1"/>
</dbReference>
<feature type="domain" description="HTH lacI-type" evidence="5">
    <location>
        <begin position="3"/>
        <end position="56"/>
    </location>
</feature>
<dbReference type="GO" id="GO:0000976">
    <property type="term" value="F:transcription cis-regulatory region binding"/>
    <property type="evidence" value="ECO:0007669"/>
    <property type="project" value="TreeGrafter"/>
</dbReference>
<keyword evidence="7" id="KW-1185">Reference proteome</keyword>
<proteinExistence type="predicted"/>
<evidence type="ECO:0000259" key="5">
    <source>
        <dbReference type="PROSITE" id="PS50932"/>
    </source>
</evidence>
<evidence type="ECO:0000256" key="4">
    <source>
        <dbReference type="ARBA" id="ARBA00023163"/>
    </source>
</evidence>
<keyword evidence="2" id="KW-0805">Transcription regulation</keyword>
<dbReference type="InterPro" id="IPR046335">
    <property type="entry name" value="LacI/GalR-like_sensor"/>
</dbReference>
<dbReference type="CDD" id="cd01392">
    <property type="entry name" value="HTH_LacI"/>
    <property type="match status" value="1"/>
</dbReference>
<dbReference type="Proteomes" id="UP000182149">
    <property type="component" value="Unassembled WGS sequence"/>
</dbReference>
<dbReference type="InterPro" id="IPR000843">
    <property type="entry name" value="HTH_LacI"/>
</dbReference>
<dbReference type="PANTHER" id="PTHR30146">
    <property type="entry name" value="LACI-RELATED TRANSCRIPTIONAL REPRESSOR"/>
    <property type="match status" value="1"/>
</dbReference>
<dbReference type="AlphaFoldDB" id="A0A1L8QP90"/>
<evidence type="ECO:0000313" key="7">
    <source>
        <dbReference type="Proteomes" id="UP000182149"/>
    </source>
</evidence>
<keyword evidence="4" id="KW-0804">Transcription</keyword>
<dbReference type="PROSITE" id="PS50932">
    <property type="entry name" value="HTH_LACI_2"/>
    <property type="match status" value="1"/>
</dbReference>
<dbReference type="Pfam" id="PF13377">
    <property type="entry name" value="Peripla_BP_3"/>
    <property type="match status" value="1"/>
</dbReference>
<evidence type="ECO:0000256" key="2">
    <source>
        <dbReference type="ARBA" id="ARBA00023015"/>
    </source>
</evidence>
<dbReference type="EMBL" id="JXKD01000017">
    <property type="protein sequence ID" value="OJG09323.1"/>
    <property type="molecule type" value="Genomic_DNA"/>
</dbReference>
<dbReference type="SUPFAM" id="SSF53822">
    <property type="entry name" value="Periplasmic binding protein-like I"/>
    <property type="match status" value="1"/>
</dbReference>
<comment type="caution">
    <text evidence="6">The sequence shown here is derived from an EMBL/GenBank/DDBJ whole genome shotgun (WGS) entry which is preliminary data.</text>
</comment>
<accession>A0A1L8QP90</accession>